<organism evidence="1 2">
    <name type="scientific">Pseudomonas gingeri</name>
    <dbReference type="NCBI Taxonomy" id="117681"/>
    <lineage>
        <taxon>Bacteria</taxon>
        <taxon>Pseudomonadati</taxon>
        <taxon>Pseudomonadota</taxon>
        <taxon>Gammaproteobacteria</taxon>
        <taxon>Pseudomonadales</taxon>
        <taxon>Pseudomonadaceae</taxon>
        <taxon>Pseudomonas</taxon>
    </lineage>
</organism>
<proteinExistence type="predicted"/>
<evidence type="ECO:0000313" key="1">
    <source>
        <dbReference type="EMBL" id="NWB96074.1"/>
    </source>
</evidence>
<evidence type="ECO:0000313" key="2">
    <source>
        <dbReference type="Proteomes" id="UP000539985"/>
    </source>
</evidence>
<accession>A0A7Y7XA24</accession>
<dbReference type="EMBL" id="JACAQB010000005">
    <property type="protein sequence ID" value="NWB96074.1"/>
    <property type="molecule type" value="Genomic_DNA"/>
</dbReference>
<dbReference type="Proteomes" id="UP000539985">
    <property type="component" value="Unassembled WGS sequence"/>
</dbReference>
<sequence length="100" mass="10616">MRASVALGLLISTLKKHDLEAPLSLDDPHFKELITHLRDNLLEAQANASVSSVMTSINKAFTDGVLLNAGSVGSLLTALKRVDGLLKEAGEHHTPLHLAG</sequence>
<gene>
    <name evidence="1" type="ORF">HX882_09255</name>
</gene>
<dbReference type="AlphaFoldDB" id="A0A7Y7XA24"/>
<reference evidence="1 2" key="1">
    <citation type="submission" date="2020-04" db="EMBL/GenBank/DDBJ databases">
        <title>Molecular characterization of pseudomonads from Agaricus bisporus reveal novel blotch 2 pathogens in Western Europe.</title>
        <authorList>
            <person name="Taparia T."/>
            <person name="Krijger M."/>
            <person name="Haynes E."/>
            <person name="Elpinstone J.G."/>
            <person name="Noble R."/>
            <person name="Van Der Wolf J."/>
        </authorList>
    </citation>
    <scope>NUCLEOTIDE SEQUENCE [LARGE SCALE GENOMIC DNA]</scope>
    <source>
        <strain evidence="1 2">H7001</strain>
    </source>
</reference>
<comment type="caution">
    <text evidence="1">The sequence shown here is derived from an EMBL/GenBank/DDBJ whole genome shotgun (WGS) entry which is preliminary data.</text>
</comment>
<protein>
    <submittedName>
        <fullName evidence="1">Uncharacterized protein</fullName>
    </submittedName>
</protein>
<name>A0A7Y7XA24_9PSED</name>